<keyword evidence="3" id="KW-1185">Reference proteome</keyword>
<feature type="compositionally biased region" description="Polar residues" evidence="1">
    <location>
        <begin position="165"/>
        <end position="176"/>
    </location>
</feature>
<evidence type="ECO:0008006" key="4">
    <source>
        <dbReference type="Google" id="ProtNLM"/>
    </source>
</evidence>
<dbReference type="PANTHER" id="PTHR38166">
    <property type="entry name" value="C2H2-TYPE DOMAIN-CONTAINING PROTEIN-RELATED"/>
    <property type="match status" value="1"/>
</dbReference>
<accession>A0AAN7UPU7</accession>
<evidence type="ECO:0000256" key="1">
    <source>
        <dbReference type="SAM" id="MobiDB-lite"/>
    </source>
</evidence>
<feature type="region of interest" description="Disordered" evidence="1">
    <location>
        <begin position="159"/>
        <end position="201"/>
    </location>
</feature>
<proteinExistence type="predicted"/>
<dbReference type="PANTHER" id="PTHR38166:SF1">
    <property type="entry name" value="C2H2-TYPE DOMAIN-CONTAINING PROTEIN"/>
    <property type="match status" value="1"/>
</dbReference>
<evidence type="ECO:0000313" key="3">
    <source>
        <dbReference type="Proteomes" id="UP001305414"/>
    </source>
</evidence>
<dbReference type="Proteomes" id="UP001305414">
    <property type="component" value="Unassembled WGS sequence"/>
</dbReference>
<dbReference type="AlphaFoldDB" id="A0AAN7UPU7"/>
<evidence type="ECO:0000313" key="2">
    <source>
        <dbReference type="EMBL" id="KAK5633658.1"/>
    </source>
</evidence>
<dbReference type="EMBL" id="JAWHQM010000034">
    <property type="protein sequence ID" value="KAK5633658.1"/>
    <property type="molecule type" value="Genomic_DNA"/>
</dbReference>
<protein>
    <recommendedName>
        <fullName evidence="4">C2H2-type domain-containing protein</fullName>
    </recommendedName>
</protein>
<name>A0AAN7UPU7_9PEZI</name>
<reference evidence="2 3" key="1">
    <citation type="submission" date="2023-10" db="EMBL/GenBank/DDBJ databases">
        <title>Draft genome sequence of Xylaria bambusicola isolate GMP-LS, the root and basal stem rot pathogen of sugarcane in Indonesia.</title>
        <authorList>
            <person name="Selvaraj P."/>
            <person name="Muralishankar V."/>
            <person name="Muruganantham S."/>
            <person name="Sp S."/>
            <person name="Haryani S."/>
            <person name="Lau K.J.X."/>
            <person name="Naqvi N.I."/>
        </authorList>
    </citation>
    <scope>NUCLEOTIDE SEQUENCE [LARGE SCALE GENOMIC DNA]</scope>
    <source>
        <strain evidence="2">GMP-LS</strain>
    </source>
</reference>
<sequence length="477" mass="52987">MMSCRENEHTWRESFRTNIATGQTPSRLEAHLIEGFKQGQCAQAVNVGLEIERCVAEKLEQQALLTGLVAGSRGVSEQMQVPDLIYYPQQVQIGTWSHRHKDTKATASKIGPSYPNVKPLLANGQRVWAMFHFIVGAGRGDGPGAQSCTTAGDDPGCAPPGVTFTGFSEASAQPQKNWRPRRPQRDEDDDDRPLHPRGKAQRGALDTVWSLACPFYLRDKERHRNCLNYKLNRIVDVRLHIVRAHVQPSHCPQCGNEFQNDPDYAQRDAHIAHCQTVREVIRPSGATSEQLERMRVAAMHRGHGSTEEGRWYAIWDIMFPGIARPQSPIIDVSWELNRVYLCAAIERYRQSGGVQDFARYVGGDASAANSSGVLSLFLDHLRDYNGPFMGIGHSYDTQNLRIDMTADVQGSVQILSLPPMSGTGSNLVSQPAVPTMASLRLLVPRPIQADLSHVESILPNRDPSLDTTDDEIGFDYS</sequence>
<comment type="caution">
    <text evidence="2">The sequence shown here is derived from an EMBL/GenBank/DDBJ whole genome shotgun (WGS) entry which is preliminary data.</text>
</comment>
<gene>
    <name evidence="2" type="ORF">RRF57_009372</name>
</gene>
<organism evidence="2 3">
    <name type="scientific">Xylaria bambusicola</name>
    <dbReference type="NCBI Taxonomy" id="326684"/>
    <lineage>
        <taxon>Eukaryota</taxon>
        <taxon>Fungi</taxon>
        <taxon>Dikarya</taxon>
        <taxon>Ascomycota</taxon>
        <taxon>Pezizomycotina</taxon>
        <taxon>Sordariomycetes</taxon>
        <taxon>Xylariomycetidae</taxon>
        <taxon>Xylariales</taxon>
        <taxon>Xylariaceae</taxon>
        <taxon>Xylaria</taxon>
    </lineage>
</organism>